<evidence type="ECO:0000313" key="4">
    <source>
        <dbReference type="EMBL" id="MVU77862.1"/>
    </source>
</evidence>
<dbReference type="SUPFAM" id="SSF46689">
    <property type="entry name" value="Homeodomain-like"/>
    <property type="match status" value="1"/>
</dbReference>
<dbReference type="InterPro" id="IPR050109">
    <property type="entry name" value="HTH-type_TetR-like_transc_reg"/>
</dbReference>
<feature type="DNA-binding region" description="H-T-H motif" evidence="2">
    <location>
        <begin position="34"/>
        <end position="53"/>
    </location>
</feature>
<dbReference type="PANTHER" id="PTHR30055">
    <property type="entry name" value="HTH-TYPE TRANSCRIPTIONAL REGULATOR RUTR"/>
    <property type="match status" value="1"/>
</dbReference>
<evidence type="ECO:0000256" key="2">
    <source>
        <dbReference type="PROSITE-ProRule" id="PRU00335"/>
    </source>
</evidence>
<gene>
    <name evidence="4" type="ORF">GPX89_11470</name>
</gene>
<dbReference type="RefSeq" id="WP_157387481.1">
    <property type="nucleotide sequence ID" value="NZ_WRPP01000002.1"/>
</dbReference>
<dbReference type="PANTHER" id="PTHR30055:SF209">
    <property type="entry name" value="POSSIBLE TRANSCRIPTIONAL REGULATORY PROTEIN (PROBABLY TETR-FAMILY)"/>
    <property type="match status" value="1"/>
</dbReference>
<comment type="caution">
    <text evidence="4">The sequence shown here is derived from an EMBL/GenBank/DDBJ whole genome shotgun (WGS) entry which is preliminary data.</text>
</comment>
<keyword evidence="5" id="KW-1185">Reference proteome</keyword>
<proteinExistence type="predicted"/>
<sequence>MNAPKVRADAARNRQAILEAARRLFAEEGAEAATMDRIAAAAGVAKGTLFHRFGNRAGLLYELVSEGAIALMEAVKSGPPPLGPGAPAADRLLAYFDAMARLIADDIELNVAYMALPPHPRRDEFHAFWAAHIGALLREVRPDLDADVVGGLLLAPLGGELVPAMVRAGQKDRLLEAVHQLVESVIGYRPATTHPVSGDGSAAAE</sequence>
<dbReference type="Gene3D" id="1.10.357.10">
    <property type="entry name" value="Tetracycline Repressor, domain 2"/>
    <property type="match status" value="1"/>
</dbReference>
<dbReference type="PRINTS" id="PR00455">
    <property type="entry name" value="HTHTETR"/>
</dbReference>
<dbReference type="Proteomes" id="UP000466794">
    <property type="component" value="Unassembled WGS sequence"/>
</dbReference>
<evidence type="ECO:0000256" key="1">
    <source>
        <dbReference type="ARBA" id="ARBA00023125"/>
    </source>
</evidence>
<evidence type="ECO:0000313" key="5">
    <source>
        <dbReference type="Proteomes" id="UP000466794"/>
    </source>
</evidence>
<keyword evidence="1 2" id="KW-0238">DNA-binding</keyword>
<protein>
    <submittedName>
        <fullName evidence="4">TetR family transcriptional regulator</fullName>
    </submittedName>
</protein>
<dbReference type="InterPro" id="IPR009057">
    <property type="entry name" value="Homeodomain-like_sf"/>
</dbReference>
<dbReference type="EMBL" id="WRPP01000002">
    <property type="protein sequence ID" value="MVU77862.1"/>
    <property type="molecule type" value="Genomic_DNA"/>
</dbReference>
<dbReference type="GO" id="GO:0000976">
    <property type="term" value="F:transcription cis-regulatory region binding"/>
    <property type="evidence" value="ECO:0007669"/>
    <property type="project" value="TreeGrafter"/>
</dbReference>
<organism evidence="4 5">
    <name type="scientific">Nocardia terrae</name>
    <dbReference type="NCBI Taxonomy" id="2675851"/>
    <lineage>
        <taxon>Bacteria</taxon>
        <taxon>Bacillati</taxon>
        <taxon>Actinomycetota</taxon>
        <taxon>Actinomycetes</taxon>
        <taxon>Mycobacteriales</taxon>
        <taxon>Nocardiaceae</taxon>
        <taxon>Nocardia</taxon>
    </lineage>
</organism>
<dbReference type="InterPro" id="IPR001647">
    <property type="entry name" value="HTH_TetR"/>
</dbReference>
<accession>A0A7K1UU27</accession>
<reference evidence="4 5" key="1">
    <citation type="submission" date="2019-12" db="EMBL/GenBank/DDBJ databases">
        <title>Nocardia sp. nov. ET3-3 isolated from soil.</title>
        <authorList>
            <person name="Kanchanasin P."/>
            <person name="Tanasupawat S."/>
            <person name="Yuki M."/>
            <person name="Kudo T."/>
        </authorList>
    </citation>
    <scope>NUCLEOTIDE SEQUENCE [LARGE SCALE GENOMIC DNA]</scope>
    <source>
        <strain evidence="4 5">ET3-3</strain>
    </source>
</reference>
<dbReference type="AlphaFoldDB" id="A0A7K1UU27"/>
<dbReference type="PROSITE" id="PS50977">
    <property type="entry name" value="HTH_TETR_2"/>
    <property type="match status" value="1"/>
</dbReference>
<dbReference type="GO" id="GO:0003700">
    <property type="term" value="F:DNA-binding transcription factor activity"/>
    <property type="evidence" value="ECO:0007669"/>
    <property type="project" value="TreeGrafter"/>
</dbReference>
<dbReference type="Pfam" id="PF00440">
    <property type="entry name" value="TetR_N"/>
    <property type="match status" value="1"/>
</dbReference>
<evidence type="ECO:0000259" key="3">
    <source>
        <dbReference type="PROSITE" id="PS50977"/>
    </source>
</evidence>
<feature type="domain" description="HTH tetR-type" evidence="3">
    <location>
        <begin position="11"/>
        <end position="71"/>
    </location>
</feature>
<name>A0A7K1UU27_9NOCA</name>